<proteinExistence type="predicted"/>
<dbReference type="InterPro" id="IPR001173">
    <property type="entry name" value="Glyco_trans_2-like"/>
</dbReference>
<name>A0A8T4C9X0_9ARCH</name>
<feature type="domain" description="Glycosyltransferase 2-like" evidence="1">
    <location>
        <begin position="20"/>
        <end position="189"/>
    </location>
</feature>
<dbReference type="CDD" id="cd04179">
    <property type="entry name" value="DPM_DPG-synthase_like"/>
    <property type="match status" value="1"/>
</dbReference>
<evidence type="ECO:0000259" key="1">
    <source>
        <dbReference type="Pfam" id="PF00535"/>
    </source>
</evidence>
<evidence type="ECO:0000313" key="3">
    <source>
        <dbReference type="Proteomes" id="UP000774699"/>
    </source>
</evidence>
<dbReference type="Gene3D" id="3.90.550.10">
    <property type="entry name" value="Spore Coat Polysaccharide Biosynthesis Protein SpsA, Chain A"/>
    <property type="match status" value="1"/>
</dbReference>
<dbReference type="PANTHER" id="PTHR48090:SF7">
    <property type="entry name" value="RFBJ PROTEIN"/>
    <property type="match status" value="1"/>
</dbReference>
<dbReference type="InterPro" id="IPR050256">
    <property type="entry name" value="Glycosyltransferase_2"/>
</dbReference>
<comment type="caution">
    <text evidence="2">The sequence shown here is derived from an EMBL/GenBank/DDBJ whole genome shotgun (WGS) entry which is preliminary data.</text>
</comment>
<dbReference type="Pfam" id="PF00535">
    <property type="entry name" value="Glycos_transf_2"/>
    <property type="match status" value="1"/>
</dbReference>
<dbReference type="InterPro" id="IPR029044">
    <property type="entry name" value="Nucleotide-diphossugar_trans"/>
</dbReference>
<evidence type="ECO:0000313" key="2">
    <source>
        <dbReference type="EMBL" id="MBM3281758.1"/>
    </source>
</evidence>
<protein>
    <submittedName>
        <fullName evidence="2">Glycosyltransferase family 2 protein</fullName>
    </submittedName>
</protein>
<gene>
    <name evidence="2" type="ORF">FJY86_00230</name>
</gene>
<organism evidence="2 3">
    <name type="scientific">Candidatus Iainarchaeum sp</name>
    <dbReference type="NCBI Taxonomy" id="3101447"/>
    <lineage>
        <taxon>Archaea</taxon>
        <taxon>Candidatus Iainarchaeota</taxon>
        <taxon>Candidatus Iainarchaeia</taxon>
        <taxon>Candidatus Iainarchaeales</taxon>
        <taxon>Candidatus Iainarchaeaceae</taxon>
        <taxon>Candidatus Iainarchaeum</taxon>
    </lineage>
</organism>
<dbReference type="Proteomes" id="UP000774699">
    <property type="component" value="Unassembled WGS sequence"/>
</dbReference>
<reference evidence="2" key="1">
    <citation type="submission" date="2019-03" db="EMBL/GenBank/DDBJ databases">
        <title>Lake Tanganyika Metagenome-Assembled Genomes (MAGs).</title>
        <authorList>
            <person name="Tran P."/>
        </authorList>
    </citation>
    <scope>NUCLEOTIDE SEQUENCE</scope>
    <source>
        <strain evidence="2">M_DeepCast_50m_m2_156</strain>
    </source>
</reference>
<dbReference type="EMBL" id="VGJJ01000001">
    <property type="protein sequence ID" value="MBM3281758.1"/>
    <property type="molecule type" value="Genomic_DNA"/>
</dbReference>
<accession>A0A8T4C9X0</accession>
<sequence>MKKNSRVRSPKSGNEKSFAILVVAYFAEKTIEDVLSKIPPQTVKECAEIIVQDDASTDRTTPVAEEFKKKNGWKNLTIVHNEKNLGYGGNQKKGYQYCYEKGYDCVVMLHGDAQYPPEDSPKLLAPLLAGEAEMTFGSRMTGKPLEGGMPLWKFLGNKFLTIYANFMLGMKLSEYHSGFRAYNVKALHEAGVQNCSDNFVFDTDIVIAFKKKNFRIAECTIPTHYGPESRQIRPIPVLRYGLQIMKRVTFFRLNLR</sequence>
<dbReference type="SUPFAM" id="SSF53448">
    <property type="entry name" value="Nucleotide-diphospho-sugar transferases"/>
    <property type="match status" value="1"/>
</dbReference>
<dbReference type="PANTHER" id="PTHR48090">
    <property type="entry name" value="UNDECAPRENYL-PHOSPHATE 4-DEOXY-4-FORMAMIDO-L-ARABINOSE TRANSFERASE-RELATED"/>
    <property type="match status" value="1"/>
</dbReference>
<dbReference type="AlphaFoldDB" id="A0A8T4C9X0"/>